<proteinExistence type="predicted"/>
<evidence type="ECO:0000313" key="1">
    <source>
        <dbReference type="EMBL" id="KAL0830072.1"/>
    </source>
</evidence>
<sequence length="497" mass="58603">MWRQANVKRAEKKGLLYDKTKQHIRRKKKYYKCVHYGKIKGKKEVNFAKHITDSLKREFNKADTKEKEVLKKVATNDIANKYKSKTAISNVLEIQDFFEREDVSRPIGEKRVHNEKQKRCKRYLMEPIYKLYRKYRLQDRNTCAYIKHSNLSFKAISLKKLGLLQTSDIDELMKNDTCSKCFICIYSECSECKNKKLAVDLTINEDSPVELLQWKMGKKYSKQVVKGTVNTMIKEFQNDVQKFKTHYYNVQHQYLAWKKCIENLDEDKAALICDFSEIFSCKQSEEIQAVHFEGSRNQVTLHTCVHYRKSVKPQSKCSISPNNEHDPGAIWAHLDPIMKLTAKNIFFFLFQHNIKEYGFEYATWNFFETSHGKGPAEGVGRALMPLKLKMFYVNENDIQKMTKNIPENIIITIKGTMKLHQILLTPFVCKRINEIKQEKDIEPRNVNSELNPADPATRPEFWNMKRDLGIRGKPHEWFQSYLSTRFLWQHVCENVCT</sequence>
<comment type="caution">
    <text evidence="1">The sequence shown here is derived from an EMBL/GenBank/DDBJ whole genome shotgun (WGS) entry which is preliminary data.</text>
</comment>
<dbReference type="AlphaFoldDB" id="A0ABD0SYW0"/>
<dbReference type="PANTHER" id="PTHR46601:SF1">
    <property type="entry name" value="ADF-H DOMAIN-CONTAINING PROTEIN"/>
    <property type="match status" value="1"/>
</dbReference>
<dbReference type="PANTHER" id="PTHR46601">
    <property type="entry name" value="ULP_PROTEASE DOMAIN-CONTAINING PROTEIN"/>
    <property type="match status" value="1"/>
</dbReference>
<protein>
    <submittedName>
        <fullName evidence="1">Uncharacterized protein</fullName>
    </submittedName>
</protein>
<dbReference type="Proteomes" id="UP001549921">
    <property type="component" value="Unassembled WGS sequence"/>
</dbReference>
<name>A0ABD0SYW0_LOXSC</name>
<reference evidence="1 2" key="1">
    <citation type="submission" date="2024-06" db="EMBL/GenBank/DDBJ databases">
        <title>A chromosome-level genome assembly of beet webworm, Loxostege sticticalis.</title>
        <authorList>
            <person name="Zhang Y."/>
        </authorList>
    </citation>
    <scope>NUCLEOTIDE SEQUENCE [LARGE SCALE GENOMIC DNA]</scope>
    <source>
        <strain evidence="1">AQ028</strain>
        <tissue evidence="1">Male pupae</tissue>
    </source>
</reference>
<gene>
    <name evidence="1" type="ORF">ABMA28_003529</name>
</gene>
<evidence type="ECO:0000313" key="2">
    <source>
        <dbReference type="Proteomes" id="UP001549921"/>
    </source>
</evidence>
<organism evidence="1 2">
    <name type="scientific">Loxostege sticticalis</name>
    <name type="common">Beet webworm moth</name>
    <dbReference type="NCBI Taxonomy" id="481309"/>
    <lineage>
        <taxon>Eukaryota</taxon>
        <taxon>Metazoa</taxon>
        <taxon>Ecdysozoa</taxon>
        <taxon>Arthropoda</taxon>
        <taxon>Hexapoda</taxon>
        <taxon>Insecta</taxon>
        <taxon>Pterygota</taxon>
        <taxon>Neoptera</taxon>
        <taxon>Endopterygota</taxon>
        <taxon>Lepidoptera</taxon>
        <taxon>Glossata</taxon>
        <taxon>Ditrysia</taxon>
        <taxon>Pyraloidea</taxon>
        <taxon>Crambidae</taxon>
        <taxon>Pyraustinae</taxon>
        <taxon>Loxostege</taxon>
    </lineage>
</organism>
<accession>A0ABD0SYW0</accession>
<dbReference type="EMBL" id="JBEDNZ010000014">
    <property type="protein sequence ID" value="KAL0830072.1"/>
    <property type="molecule type" value="Genomic_DNA"/>
</dbReference>